<organism evidence="8 9">
    <name type="scientific">Plakobranchus ocellatus</name>
    <dbReference type="NCBI Taxonomy" id="259542"/>
    <lineage>
        <taxon>Eukaryota</taxon>
        <taxon>Metazoa</taxon>
        <taxon>Spiralia</taxon>
        <taxon>Lophotrochozoa</taxon>
        <taxon>Mollusca</taxon>
        <taxon>Gastropoda</taxon>
        <taxon>Heterobranchia</taxon>
        <taxon>Euthyneura</taxon>
        <taxon>Panpulmonata</taxon>
        <taxon>Sacoglossa</taxon>
        <taxon>Placobranchoidea</taxon>
        <taxon>Plakobranchidae</taxon>
        <taxon>Plakobranchus</taxon>
    </lineage>
</organism>
<evidence type="ECO:0000256" key="5">
    <source>
        <dbReference type="SAM" id="MobiDB-lite"/>
    </source>
</evidence>
<dbReference type="CDD" id="cd01737">
    <property type="entry name" value="LSm16_N"/>
    <property type="match status" value="1"/>
</dbReference>
<dbReference type="GO" id="GO:0031087">
    <property type="term" value="P:deadenylation-independent decapping of nuclear-transcribed mRNA"/>
    <property type="evidence" value="ECO:0007669"/>
    <property type="project" value="InterPro"/>
</dbReference>
<comment type="caution">
    <text evidence="8">The sequence shown here is derived from an EMBL/GenBank/DDBJ whole genome shotgun (WGS) entry which is preliminary data.</text>
</comment>
<dbReference type="InterPro" id="IPR036397">
    <property type="entry name" value="RNaseH_sf"/>
</dbReference>
<dbReference type="SUPFAM" id="SSF64153">
    <property type="entry name" value="YjeF N-terminal domain-like"/>
    <property type="match status" value="1"/>
</dbReference>
<evidence type="ECO:0000259" key="6">
    <source>
        <dbReference type="PROSITE" id="PS51385"/>
    </source>
</evidence>
<protein>
    <recommendedName>
        <fullName evidence="3">Enhancer of mRNA-decapping protein 3</fullName>
    </recommendedName>
</protein>
<evidence type="ECO:0000256" key="2">
    <source>
        <dbReference type="ARBA" id="ARBA00006610"/>
    </source>
</evidence>
<keyword evidence="4" id="KW-0963">Cytoplasm</keyword>
<evidence type="ECO:0000259" key="7">
    <source>
        <dbReference type="PROSITE" id="PS51512"/>
    </source>
</evidence>
<name>A0AAV4AMC0_9GAST</name>
<accession>A0AAV4AMC0</accession>
<dbReference type="Pfam" id="PF03853">
    <property type="entry name" value="YjeF_N"/>
    <property type="match status" value="1"/>
</dbReference>
<evidence type="ECO:0000256" key="3">
    <source>
        <dbReference type="ARBA" id="ARBA00015797"/>
    </source>
</evidence>
<dbReference type="InterPro" id="IPR004443">
    <property type="entry name" value="YjeF_N_dom"/>
</dbReference>
<comment type="subcellular location">
    <subcellularLocation>
        <location evidence="1">Cytoplasm</location>
        <location evidence="1">P-body</location>
    </subcellularLocation>
</comment>
<dbReference type="Gene3D" id="3.40.50.10260">
    <property type="entry name" value="YjeF N-terminal domain"/>
    <property type="match status" value="1"/>
</dbReference>
<keyword evidence="9" id="KW-1185">Reference proteome</keyword>
<gene>
    <name evidence="8" type="ORF">PoB_003423100</name>
</gene>
<comment type="similarity">
    <text evidence="2">Belongs to the EDC3 family.</text>
</comment>
<dbReference type="Pfam" id="PF09532">
    <property type="entry name" value="FDF"/>
    <property type="match status" value="1"/>
</dbReference>
<proteinExistence type="inferred from homology"/>
<reference evidence="8 9" key="1">
    <citation type="journal article" date="2021" name="Elife">
        <title>Chloroplast acquisition without the gene transfer in kleptoplastic sea slugs, Plakobranchus ocellatus.</title>
        <authorList>
            <person name="Maeda T."/>
            <person name="Takahashi S."/>
            <person name="Yoshida T."/>
            <person name="Shimamura S."/>
            <person name="Takaki Y."/>
            <person name="Nagai Y."/>
            <person name="Toyoda A."/>
            <person name="Suzuki Y."/>
            <person name="Arimoto A."/>
            <person name="Ishii H."/>
            <person name="Satoh N."/>
            <person name="Nishiyama T."/>
            <person name="Hasebe M."/>
            <person name="Maruyama T."/>
            <person name="Minagawa J."/>
            <person name="Obokata J."/>
            <person name="Shigenobu S."/>
        </authorList>
    </citation>
    <scope>NUCLEOTIDE SEQUENCE [LARGE SCALE GENOMIC DNA]</scope>
</reference>
<dbReference type="InterPro" id="IPR034107">
    <property type="entry name" value="Lsm16_N"/>
</dbReference>
<feature type="region of interest" description="Disordered" evidence="5">
    <location>
        <begin position="265"/>
        <end position="299"/>
    </location>
</feature>
<dbReference type="PANTHER" id="PTHR13612:SF0">
    <property type="entry name" value="ENHANCER OF MRNA-DECAPPING PROTEIN 3"/>
    <property type="match status" value="1"/>
</dbReference>
<evidence type="ECO:0000256" key="1">
    <source>
        <dbReference type="ARBA" id="ARBA00004201"/>
    </source>
</evidence>
<feature type="region of interest" description="Disordered" evidence="5">
    <location>
        <begin position="102"/>
        <end position="162"/>
    </location>
</feature>
<dbReference type="Gene3D" id="3.30.420.10">
    <property type="entry name" value="Ribonuclease H-like superfamily/Ribonuclease H"/>
    <property type="match status" value="1"/>
</dbReference>
<dbReference type="SMART" id="SM01199">
    <property type="entry name" value="FDF"/>
    <property type="match status" value="1"/>
</dbReference>
<dbReference type="InterPro" id="IPR019050">
    <property type="entry name" value="FDF_dom"/>
</dbReference>
<evidence type="ECO:0000313" key="8">
    <source>
        <dbReference type="EMBL" id="GFO07726.1"/>
    </source>
</evidence>
<dbReference type="Gene3D" id="2.30.30.100">
    <property type="match status" value="1"/>
</dbReference>
<evidence type="ECO:0000313" key="9">
    <source>
        <dbReference type="Proteomes" id="UP000735302"/>
    </source>
</evidence>
<dbReference type="GO" id="GO:0033962">
    <property type="term" value="P:P-body assembly"/>
    <property type="evidence" value="ECO:0007669"/>
    <property type="project" value="TreeGrafter"/>
</dbReference>
<dbReference type="AlphaFoldDB" id="A0AAV4AMC0"/>
<dbReference type="InterPro" id="IPR025762">
    <property type="entry name" value="DFDF"/>
</dbReference>
<dbReference type="PROSITE" id="PS51512">
    <property type="entry name" value="DFDF"/>
    <property type="match status" value="1"/>
</dbReference>
<feature type="compositionally biased region" description="Polar residues" evidence="5">
    <location>
        <begin position="102"/>
        <end position="113"/>
    </location>
</feature>
<dbReference type="InterPro" id="IPR036652">
    <property type="entry name" value="YjeF_N_dom_sf"/>
</dbReference>
<dbReference type="Proteomes" id="UP000735302">
    <property type="component" value="Unassembled WGS sequence"/>
</dbReference>
<sequence>MVSIDCGPLGTYQGRVQKIDPVMNTLTITHAFMNGLKCDQPELNLSSTTIRDIKIIHASHEATEIIARKATPSKMTKEIDDVTKPTCTSPIKIIKATSKARTGFSTSNPTTGMFSKEGEYTSSTTIHGKGSCRRKLSPPDSPSRYLDRGNSHQRQRISNSANRELLVSEGPEQGNGHAHRTDLAPSDFHLFGPLGGKKFEDEDELIGEVRDLFSKLDANFFKRYILASPTVAKMHSSTRGLHGKVANKFIFPMCSRCSPKFKDSPSGALAVPQTNRSGRKMSVPKKMERGGKKTSINSKNNECFSAPTESYLQEFDFESNLALFNKKAVFQEIENGFPELSLGRAPSEPKYRHDENVLQPGESNTVLLKKQQIQVPGTIKQVYSTDCGLLVPAITLELRDKLCELASEHGISSTRQLESFSRSASEMVIHLIGGSHRIHPKNDHQMPTIVVLCGAHDHGALGACCARILSSHGVQVTLVTPNCPMPSEAAQEIELFKLTGSAIVHNTKGLPKTVDLIVSALDSPSAPTFNEQPWYQNIIAWTKSNDVKAQVLALDPPTHGPGMAAR</sequence>
<dbReference type="EMBL" id="BLXT01003909">
    <property type="protein sequence ID" value="GFO07726.1"/>
    <property type="molecule type" value="Genomic_DNA"/>
</dbReference>
<feature type="domain" description="YjeF N-terminal" evidence="6">
    <location>
        <begin position="396"/>
        <end position="566"/>
    </location>
</feature>
<feature type="domain" description="DFDF" evidence="7">
    <location>
        <begin position="303"/>
        <end position="339"/>
    </location>
</feature>
<dbReference type="PROSITE" id="PS51385">
    <property type="entry name" value="YJEF_N"/>
    <property type="match status" value="1"/>
</dbReference>
<evidence type="ECO:0000256" key="4">
    <source>
        <dbReference type="ARBA" id="ARBA00022490"/>
    </source>
</evidence>
<dbReference type="PANTHER" id="PTHR13612">
    <property type="entry name" value="ENHANCER OF MRNA-DECAPPING PROTEIN 3"/>
    <property type="match status" value="1"/>
</dbReference>
<dbReference type="GO" id="GO:0000932">
    <property type="term" value="C:P-body"/>
    <property type="evidence" value="ECO:0007669"/>
    <property type="project" value="UniProtKB-SubCell"/>
</dbReference>
<dbReference type="GO" id="GO:0003729">
    <property type="term" value="F:mRNA binding"/>
    <property type="evidence" value="ECO:0007669"/>
    <property type="project" value="InterPro"/>
</dbReference>